<reference evidence="2 3" key="1">
    <citation type="submission" date="2023-08" db="EMBL/GenBank/DDBJ databases">
        <title>Oxalobacteraceae gen .nov., isolated from river sludge outside the plant.</title>
        <authorList>
            <person name="Zhao S.Y."/>
        </authorList>
    </citation>
    <scope>NUCLEOTIDE SEQUENCE [LARGE SCALE GENOMIC DNA]</scope>
    <source>
        <strain evidence="2 3">R-40</strain>
    </source>
</reference>
<name>A0ABU1BTQ4_9BURK</name>
<protein>
    <submittedName>
        <fullName evidence="2">GreA/GreB family elongation factor</fullName>
    </submittedName>
</protein>
<comment type="caution">
    <text evidence="2">The sequence shown here is derived from an EMBL/GenBank/DDBJ whole genome shotgun (WGS) entry which is preliminary data.</text>
</comment>
<evidence type="ECO:0000259" key="1">
    <source>
        <dbReference type="Pfam" id="PF01272"/>
    </source>
</evidence>
<dbReference type="GO" id="GO:0003746">
    <property type="term" value="F:translation elongation factor activity"/>
    <property type="evidence" value="ECO:0007669"/>
    <property type="project" value="UniProtKB-KW"/>
</dbReference>
<gene>
    <name evidence="2" type="ORF">Q8A64_18400</name>
</gene>
<dbReference type="Pfam" id="PF01272">
    <property type="entry name" value="GreA_GreB"/>
    <property type="match status" value="1"/>
</dbReference>
<dbReference type="Gene3D" id="3.10.50.30">
    <property type="entry name" value="Transcription elongation factor, GreA/GreB, C-terminal domain"/>
    <property type="match status" value="1"/>
</dbReference>
<feature type="domain" description="Transcription elongation factor GreA/GreB C-terminal" evidence="1">
    <location>
        <begin position="57"/>
        <end position="131"/>
    </location>
</feature>
<dbReference type="InterPro" id="IPR036953">
    <property type="entry name" value="GreA/GreB_C_sf"/>
</dbReference>
<dbReference type="SUPFAM" id="SSF54534">
    <property type="entry name" value="FKBP-like"/>
    <property type="match status" value="1"/>
</dbReference>
<proteinExistence type="predicted"/>
<dbReference type="InterPro" id="IPR001437">
    <property type="entry name" value="Tscrpt_elong_fac_GreA/B_C"/>
</dbReference>
<accession>A0ABU1BTQ4</accession>
<evidence type="ECO:0000313" key="3">
    <source>
        <dbReference type="Proteomes" id="UP001225596"/>
    </source>
</evidence>
<dbReference type="RefSeq" id="WP_338438432.1">
    <property type="nucleotide sequence ID" value="NZ_JAUYVH010000023.1"/>
</dbReference>
<keyword evidence="3" id="KW-1185">Reference proteome</keyword>
<sequence length="149" mass="16706">MELTQNMNRYLTQQDAALLSRLAENLLRELDVKFNRGERLVDILTSAILLPENVRRDDCVSLYSKVLYLRLDTNECHTATIVFPYEASPALAHVSALAPLSLALIGREINSIAEVELHDEHSYGIRIVAINNISRTVVESPPEQIAPLI</sequence>
<keyword evidence="2" id="KW-0648">Protein biosynthesis</keyword>
<dbReference type="Proteomes" id="UP001225596">
    <property type="component" value="Unassembled WGS sequence"/>
</dbReference>
<keyword evidence="2" id="KW-0251">Elongation factor</keyword>
<organism evidence="2 3">
    <name type="scientific">Keguizhuia sedimenti</name>
    <dbReference type="NCBI Taxonomy" id="3064264"/>
    <lineage>
        <taxon>Bacteria</taxon>
        <taxon>Pseudomonadati</taxon>
        <taxon>Pseudomonadota</taxon>
        <taxon>Betaproteobacteria</taxon>
        <taxon>Burkholderiales</taxon>
        <taxon>Oxalobacteraceae</taxon>
        <taxon>Keguizhuia</taxon>
    </lineage>
</organism>
<evidence type="ECO:0000313" key="2">
    <source>
        <dbReference type="EMBL" id="MDQ9172382.1"/>
    </source>
</evidence>
<dbReference type="EMBL" id="JAUYVH010000023">
    <property type="protein sequence ID" value="MDQ9172382.1"/>
    <property type="molecule type" value="Genomic_DNA"/>
</dbReference>